<reference evidence="9 10" key="1">
    <citation type="journal article" date="2017" name="Mol. Ecol.">
        <title>Comparative and population genomic landscape of Phellinus noxius: A hypervariable fungus causing root rot in trees.</title>
        <authorList>
            <person name="Chung C.L."/>
            <person name="Lee T.J."/>
            <person name="Akiba M."/>
            <person name="Lee H.H."/>
            <person name="Kuo T.H."/>
            <person name="Liu D."/>
            <person name="Ke H.M."/>
            <person name="Yokoi T."/>
            <person name="Roa M.B."/>
            <person name="Lu M.J."/>
            <person name="Chang Y.Y."/>
            <person name="Ann P.J."/>
            <person name="Tsai J.N."/>
            <person name="Chen C.Y."/>
            <person name="Tzean S.S."/>
            <person name="Ota Y."/>
            <person name="Hattori T."/>
            <person name="Sahashi N."/>
            <person name="Liou R.F."/>
            <person name="Kikuchi T."/>
            <person name="Tsai I.J."/>
        </authorList>
    </citation>
    <scope>NUCLEOTIDE SEQUENCE [LARGE SCALE GENOMIC DNA]</scope>
    <source>
        <strain evidence="9 10">FFPRI411160</strain>
    </source>
</reference>
<feature type="compositionally biased region" description="Basic and acidic residues" evidence="7">
    <location>
        <begin position="421"/>
        <end position="439"/>
    </location>
</feature>
<dbReference type="InterPro" id="IPR001356">
    <property type="entry name" value="HD"/>
</dbReference>
<dbReference type="GO" id="GO:0000981">
    <property type="term" value="F:DNA-binding transcription factor activity, RNA polymerase II-specific"/>
    <property type="evidence" value="ECO:0007669"/>
    <property type="project" value="InterPro"/>
</dbReference>
<dbReference type="Gene3D" id="1.10.10.60">
    <property type="entry name" value="Homeodomain-like"/>
    <property type="match status" value="3"/>
</dbReference>
<keyword evidence="10" id="KW-1185">Reference proteome</keyword>
<feature type="region of interest" description="Disordered" evidence="7">
    <location>
        <begin position="1"/>
        <end position="22"/>
    </location>
</feature>
<evidence type="ECO:0000256" key="1">
    <source>
        <dbReference type="ARBA" id="ARBA00004123"/>
    </source>
</evidence>
<evidence type="ECO:0000256" key="7">
    <source>
        <dbReference type="SAM" id="MobiDB-lite"/>
    </source>
</evidence>
<evidence type="ECO:0000256" key="3">
    <source>
        <dbReference type="ARBA" id="ARBA00023155"/>
    </source>
</evidence>
<dbReference type="EMBL" id="NBII01000002">
    <property type="protein sequence ID" value="PAV22105.1"/>
    <property type="molecule type" value="Genomic_DNA"/>
</dbReference>
<gene>
    <name evidence="9" type="ORF">PNOK_0206200</name>
</gene>
<evidence type="ECO:0000256" key="2">
    <source>
        <dbReference type="ARBA" id="ARBA00023125"/>
    </source>
</evidence>
<feature type="compositionally biased region" description="Low complexity" evidence="7">
    <location>
        <begin position="268"/>
        <end position="282"/>
    </location>
</feature>
<evidence type="ECO:0000313" key="10">
    <source>
        <dbReference type="Proteomes" id="UP000217199"/>
    </source>
</evidence>
<dbReference type="SUPFAM" id="SSF46689">
    <property type="entry name" value="Homeodomain-like"/>
    <property type="match status" value="3"/>
</dbReference>
<dbReference type="GO" id="GO:0030154">
    <property type="term" value="P:cell differentiation"/>
    <property type="evidence" value="ECO:0007669"/>
    <property type="project" value="TreeGrafter"/>
</dbReference>
<feature type="region of interest" description="Disordered" evidence="7">
    <location>
        <begin position="379"/>
        <end position="461"/>
    </location>
</feature>
<feature type="DNA-binding region" description="Homeobox" evidence="5">
    <location>
        <begin position="319"/>
        <end position="378"/>
    </location>
</feature>
<dbReference type="STRING" id="2282107.A0A286URK1"/>
<evidence type="ECO:0000256" key="4">
    <source>
        <dbReference type="ARBA" id="ARBA00023242"/>
    </source>
</evidence>
<dbReference type="PROSITE" id="PS00027">
    <property type="entry name" value="HOMEOBOX_1"/>
    <property type="match status" value="1"/>
</dbReference>
<keyword evidence="4 5" id="KW-0539">Nucleus</keyword>
<dbReference type="InParanoid" id="A0A286URK1"/>
<dbReference type="InterPro" id="IPR017970">
    <property type="entry name" value="Homeobox_CS"/>
</dbReference>
<feature type="domain" description="Homeobox" evidence="8">
    <location>
        <begin position="162"/>
        <end position="222"/>
    </location>
</feature>
<keyword evidence="3 5" id="KW-0371">Homeobox</keyword>
<evidence type="ECO:0000256" key="6">
    <source>
        <dbReference type="RuleBase" id="RU000682"/>
    </source>
</evidence>
<dbReference type="InterPro" id="IPR009057">
    <property type="entry name" value="Homeodomain-like_sf"/>
</dbReference>
<name>A0A286URK1_9AGAM</name>
<feature type="compositionally biased region" description="Low complexity" evidence="7">
    <location>
        <begin position="309"/>
        <end position="319"/>
    </location>
</feature>
<organism evidence="9 10">
    <name type="scientific">Pyrrhoderma noxium</name>
    <dbReference type="NCBI Taxonomy" id="2282107"/>
    <lineage>
        <taxon>Eukaryota</taxon>
        <taxon>Fungi</taxon>
        <taxon>Dikarya</taxon>
        <taxon>Basidiomycota</taxon>
        <taxon>Agaricomycotina</taxon>
        <taxon>Agaricomycetes</taxon>
        <taxon>Hymenochaetales</taxon>
        <taxon>Hymenochaetaceae</taxon>
        <taxon>Pyrrhoderma</taxon>
    </lineage>
</organism>
<feature type="compositionally biased region" description="Low complexity" evidence="7">
    <location>
        <begin position="397"/>
        <end position="414"/>
    </location>
</feature>
<dbReference type="Proteomes" id="UP000217199">
    <property type="component" value="Unassembled WGS sequence"/>
</dbReference>
<feature type="domain" description="Homeobox" evidence="8">
    <location>
        <begin position="317"/>
        <end position="377"/>
    </location>
</feature>
<comment type="subcellular location">
    <subcellularLocation>
        <location evidence="1 5 6">Nucleus</location>
    </subcellularLocation>
</comment>
<dbReference type="Pfam" id="PF00046">
    <property type="entry name" value="Homeodomain"/>
    <property type="match status" value="3"/>
</dbReference>
<dbReference type="CDD" id="cd00086">
    <property type="entry name" value="homeodomain"/>
    <property type="match status" value="3"/>
</dbReference>
<feature type="compositionally biased region" description="Polar residues" evidence="7">
    <location>
        <begin position="1"/>
        <end position="11"/>
    </location>
</feature>
<feature type="DNA-binding region" description="Homeobox" evidence="5">
    <location>
        <begin position="164"/>
        <end position="223"/>
    </location>
</feature>
<evidence type="ECO:0000256" key="5">
    <source>
        <dbReference type="PROSITE-ProRule" id="PRU00108"/>
    </source>
</evidence>
<feature type="compositionally biased region" description="Basic and acidic residues" evidence="7">
    <location>
        <begin position="222"/>
        <end position="234"/>
    </location>
</feature>
<dbReference type="GO" id="GO:0005634">
    <property type="term" value="C:nucleus"/>
    <property type="evidence" value="ECO:0007669"/>
    <property type="project" value="UniProtKB-SubCell"/>
</dbReference>
<dbReference type="SMART" id="SM00389">
    <property type="entry name" value="HOX"/>
    <property type="match status" value="3"/>
</dbReference>
<dbReference type="InterPro" id="IPR051000">
    <property type="entry name" value="Homeobox_DNA-bind_prot"/>
</dbReference>
<keyword evidence="2 5" id="KW-0238">DNA-binding</keyword>
<evidence type="ECO:0000259" key="8">
    <source>
        <dbReference type="PROSITE" id="PS50071"/>
    </source>
</evidence>
<feature type="region of interest" description="Disordered" evidence="7">
    <location>
        <begin position="222"/>
        <end position="247"/>
    </location>
</feature>
<dbReference type="PROSITE" id="PS50071">
    <property type="entry name" value="HOMEOBOX_2"/>
    <property type="match status" value="3"/>
</dbReference>
<dbReference type="GO" id="GO:0000978">
    <property type="term" value="F:RNA polymerase II cis-regulatory region sequence-specific DNA binding"/>
    <property type="evidence" value="ECO:0007669"/>
    <property type="project" value="TreeGrafter"/>
</dbReference>
<feature type="DNA-binding region" description="Homeobox" evidence="5">
    <location>
        <begin position="38"/>
        <end position="97"/>
    </location>
</feature>
<proteinExistence type="predicted"/>
<dbReference type="AlphaFoldDB" id="A0A286URK1"/>
<accession>A0A286URK1</accession>
<sequence>MLPNDAPSSRPRTPPEAGTYNPLRHYGINMAIRPEERERKPRVRHTDAQLAALNNLYEENEHPSLEERAVLADSIGMEPKAVNAWFANKRSATKKKSRSMNHPYSTPPPHPALPEDEYDSTSRNHSRLSTPLSVVDIQYIPAPEPDISVDNRHVFDGEFSSGMHRRMRIRPTPKQREELERLFESNTHPSREEREALGDRIGMRYQSVTNWFQNMRSVMKRRQESGNDFEHDPEHEAEEENEDNISVHSMEHLDYDVVSRDVEPRPLPSLSSFPPAASHPSLNISSHPSNHAPATHHLPLVQLSHDISKSSPSRRVPLSRSRRTRPEPFQLDALKRMYARNPNPSIEERGALALEIRMDIGKVTNWFRNLRQTARKRALKAHDDEESMDYDESAPVSRASTPLASTLSSYSSSSVDDDVERMDLDVPQHHDRTNHHSDAGSEDEYEEAVTPPPAPPRVTGRRRMDVGFLTGSSDDLHIPQASTKSYVPGPTTRCKLIDGLRVSCITFLFYIQSFHFSHTRHEASSRCPTISI</sequence>
<dbReference type="OrthoDB" id="6159439at2759"/>
<dbReference type="PANTHER" id="PTHR24324:SF5">
    <property type="entry name" value="HEMATOPOIETICALLY-EXPRESSED HOMEOBOX PROTEIN HHEX"/>
    <property type="match status" value="1"/>
</dbReference>
<feature type="region of interest" description="Disordered" evidence="7">
    <location>
        <begin position="93"/>
        <end position="129"/>
    </location>
</feature>
<feature type="region of interest" description="Disordered" evidence="7">
    <location>
        <begin position="266"/>
        <end position="327"/>
    </location>
</feature>
<dbReference type="PANTHER" id="PTHR24324">
    <property type="entry name" value="HOMEOBOX PROTEIN HHEX"/>
    <property type="match status" value="1"/>
</dbReference>
<comment type="caution">
    <text evidence="9">The sequence shown here is derived from an EMBL/GenBank/DDBJ whole genome shotgun (WGS) entry which is preliminary data.</text>
</comment>
<feature type="domain" description="Homeobox" evidence="8">
    <location>
        <begin position="36"/>
        <end position="96"/>
    </location>
</feature>
<evidence type="ECO:0000313" key="9">
    <source>
        <dbReference type="EMBL" id="PAV22105.1"/>
    </source>
</evidence>
<protein>
    <submittedName>
        <fullName evidence="9">Homeodomain transcription factor</fullName>
    </submittedName>
</protein>